<dbReference type="SUPFAM" id="SSF56672">
    <property type="entry name" value="DNA/RNA polymerases"/>
    <property type="match status" value="1"/>
</dbReference>
<dbReference type="PhylomeDB" id="A0A0G4I111"/>
<dbReference type="AlphaFoldDB" id="A0A0G4I111"/>
<proteinExistence type="predicted"/>
<evidence type="ECO:0000313" key="3">
    <source>
        <dbReference type="EMBL" id="CEM50508.1"/>
    </source>
</evidence>
<evidence type="ECO:0000259" key="2">
    <source>
        <dbReference type="Pfam" id="PF17919"/>
    </source>
</evidence>
<dbReference type="VEuPathDB" id="CryptoDB:Cvel_10038"/>
<dbReference type="InterPro" id="IPR043128">
    <property type="entry name" value="Rev_trsase/Diguanyl_cyclase"/>
</dbReference>
<gene>
    <name evidence="3" type="ORF">Cvel_10038</name>
</gene>
<dbReference type="EMBL" id="CDMZ01004690">
    <property type="protein sequence ID" value="CEM50508.1"/>
    <property type="molecule type" value="Genomic_DNA"/>
</dbReference>
<feature type="compositionally biased region" description="Polar residues" evidence="1">
    <location>
        <begin position="83"/>
        <end position="94"/>
    </location>
</feature>
<dbReference type="Pfam" id="PF17919">
    <property type="entry name" value="RT_RNaseH_2"/>
    <property type="match status" value="1"/>
</dbReference>
<dbReference type="PANTHER" id="PTHR34072:SF58">
    <property type="entry name" value="DNA (CYTOSINE-5-)-METHYLTRANSFERASE"/>
    <property type="match status" value="1"/>
</dbReference>
<dbReference type="Gene3D" id="3.30.70.270">
    <property type="match status" value="1"/>
</dbReference>
<feature type="region of interest" description="Disordered" evidence="1">
    <location>
        <begin position="74"/>
        <end position="104"/>
    </location>
</feature>
<evidence type="ECO:0000256" key="1">
    <source>
        <dbReference type="SAM" id="MobiDB-lite"/>
    </source>
</evidence>
<feature type="domain" description="Reverse transcriptase/retrotransposon-derived protein RNase H-like" evidence="2">
    <location>
        <begin position="130"/>
        <end position="218"/>
    </location>
</feature>
<dbReference type="InterPro" id="IPR043502">
    <property type="entry name" value="DNA/RNA_pol_sf"/>
</dbReference>
<reference evidence="3" key="1">
    <citation type="submission" date="2014-11" db="EMBL/GenBank/DDBJ databases">
        <authorList>
            <person name="Otto D Thomas"/>
            <person name="Naeem Raeece"/>
        </authorList>
    </citation>
    <scope>NUCLEOTIDE SEQUENCE</scope>
</reference>
<accession>A0A0G4I111</accession>
<dbReference type="Gene3D" id="3.10.20.370">
    <property type="match status" value="1"/>
</dbReference>
<sequence>MPSTAIGRLLKSHTASRLVEMQAQNGEVDTGDKEEYQEACTKAEEATTVSTTVTSGMDRMGMLPRLGNECQHATTAGRHHTPSRTVQNYGTRETNGMEGHSRGSFTRLTHPLHELLKPADKEGRPLPFQWGEDAEAIFTELKRRLTTVVTPPILAFLDMNRPFTVKPDVCKVSVGGLLIQKVNGKEVVIAYTSRALSAAKRNYSSVEREALGLVYCCRQGVTT</sequence>
<name>A0A0G4I111_9ALVE</name>
<dbReference type="InterPro" id="IPR041577">
    <property type="entry name" value="RT_RNaseH_2"/>
</dbReference>
<organism evidence="3">
    <name type="scientific">Chromera velia CCMP2878</name>
    <dbReference type="NCBI Taxonomy" id="1169474"/>
    <lineage>
        <taxon>Eukaryota</taxon>
        <taxon>Sar</taxon>
        <taxon>Alveolata</taxon>
        <taxon>Colpodellida</taxon>
        <taxon>Chromeraceae</taxon>
        <taxon>Chromera</taxon>
    </lineage>
</organism>
<protein>
    <recommendedName>
        <fullName evidence="2">Reverse transcriptase/retrotransposon-derived protein RNase H-like domain-containing protein</fullName>
    </recommendedName>
</protein>
<dbReference type="PANTHER" id="PTHR34072">
    <property type="entry name" value="ENZYMATIC POLYPROTEIN-RELATED"/>
    <property type="match status" value="1"/>
</dbReference>